<keyword evidence="3 5" id="KW-0624">Polysaccharide degradation</keyword>
<dbReference type="AlphaFoldDB" id="A0A843XI35"/>
<feature type="region of interest" description="Disordered" evidence="6">
    <location>
        <begin position="520"/>
        <end position="552"/>
    </location>
</feature>
<evidence type="ECO:0000256" key="4">
    <source>
        <dbReference type="PIRSR" id="PIRSR601554-1"/>
    </source>
</evidence>
<keyword evidence="2 5" id="KW-0119">Carbohydrate metabolism</keyword>
<evidence type="ECO:0000313" key="8">
    <source>
        <dbReference type="Proteomes" id="UP000652761"/>
    </source>
</evidence>
<dbReference type="GO" id="GO:0016161">
    <property type="term" value="F:beta-amylase activity"/>
    <property type="evidence" value="ECO:0007669"/>
    <property type="project" value="UniProtKB-EC"/>
</dbReference>
<evidence type="ECO:0000313" key="7">
    <source>
        <dbReference type="EMBL" id="MQM19244.1"/>
    </source>
</evidence>
<dbReference type="PANTHER" id="PTHR31352">
    <property type="entry name" value="BETA-AMYLASE 1, CHLOROPLASTIC"/>
    <property type="match status" value="1"/>
</dbReference>
<dbReference type="Gene3D" id="3.20.20.80">
    <property type="entry name" value="Glycosidases"/>
    <property type="match status" value="1"/>
</dbReference>
<dbReference type="PANTHER" id="PTHR31352:SF3">
    <property type="entry name" value="INACTIVE BETA-AMYLASE 9"/>
    <property type="match status" value="1"/>
</dbReference>
<dbReference type="Proteomes" id="UP000652761">
    <property type="component" value="Unassembled WGS sequence"/>
</dbReference>
<protein>
    <recommendedName>
        <fullName evidence="5">Beta-amylase</fullName>
        <ecNumber evidence="5">3.2.1.2</ecNumber>
    </recommendedName>
</protein>
<keyword evidence="8" id="KW-1185">Reference proteome</keyword>
<feature type="compositionally biased region" description="Low complexity" evidence="6">
    <location>
        <begin position="533"/>
        <end position="543"/>
    </location>
</feature>
<evidence type="ECO:0000256" key="6">
    <source>
        <dbReference type="SAM" id="MobiDB-lite"/>
    </source>
</evidence>
<keyword evidence="5" id="KW-0378">Hydrolase</keyword>
<evidence type="ECO:0000256" key="3">
    <source>
        <dbReference type="ARBA" id="ARBA00023326"/>
    </source>
</evidence>
<name>A0A843XI35_COLES</name>
<sequence>MEVSVVARQASAAGSELLMIPARSRLQLVAKQRRRSVLPFAGPPLMGPRCWRRLPAIRCAAVRSEAVGGASKKAAARKESSRRSAVDSPQLFVGLPVDAISDCNTLNHAKAIAAGVKALKLMGVDGVELPVWWGVAEKEAMGKYDWSGYLALIQMMRDAGLKVRVSLYFHASAEPAIPLPQWVSAIGEADPDIFFADKAGKRHKGSLSIAVDDLPVLQGKTPMQVYGDFLQSFRAAFSEFLGSTITDVLVGLGPDGELKYPSMAPAKNRQQAAGVGEFQCYDKNMMSELKQLAEATGNHYWGLSGPHDAPHYNQSPEATNFFREHGGSWETPYGDFFLSWYAKRLLSHADRLLSVASAALGDLRVALYGKVPVMHAWYRSRSHPAELTAGFYNTASRDGYGAVAEVFARHSCGMVLPSMDLSDEHQLAGSRSSPESLLAQIMGACHKHGVPVAGENSSKRGVPDNFGKIKEALSRRDPLATAVVSKFTYQRMGAYFFSPEHFPLFTQFVRSLDWSGLHPDDLPAEDGETIPLTAASPPATAASEGSRQMQAV</sequence>
<gene>
    <name evidence="7" type="ORF">Taro_052245</name>
</gene>
<evidence type="ECO:0000256" key="5">
    <source>
        <dbReference type="RuleBase" id="RU000509"/>
    </source>
</evidence>
<evidence type="ECO:0000256" key="1">
    <source>
        <dbReference type="ARBA" id="ARBA00005652"/>
    </source>
</evidence>
<reference evidence="7" key="1">
    <citation type="submission" date="2017-07" db="EMBL/GenBank/DDBJ databases">
        <title>Taro Niue Genome Assembly and Annotation.</title>
        <authorList>
            <person name="Atibalentja N."/>
            <person name="Keating K."/>
            <person name="Fields C.J."/>
        </authorList>
    </citation>
    <scope>NUCLEOTIDE SEQUENCE</scope>
    <source>
        <strain evidence="7">Niue_2</strain>
        <tissue evidence="7">Leaf</tissue>
    </source>
</reference>
<dbReference type="InterPro" id="IPR017853">
    <property type="entry name" value="GH"/>
</dbReference>
<dbReference type="PRINTS" id="PR00750">
    <property type="entry name" value="BETAAMYLASE"/>
</dbReference>
<proteinExistence type="inferred from homology"/>
<dbReference type="SMR" id="A0A843XI35"/>
<organism evidence="7 8">
    <name type="scientific">Colocasia esculenta</name>
    <name type="common">Wild taro</name>
    <name type="synonym">Arum esculentum</name>
    <dbReference type="NCBI Taxonomy" id="4460"/>
    <lineage>
        <taxon>Eukaryota</taxon>
        <taxon>Viridiplantae</taxon>
        <taxon>Streptophyta</taxon>
        <taxon>Embryophyta</taxon>
        <taxon>Tracheophyta</taxon>
        <taxon>Spermatophyta</taxon>
        <taxon>Magnoliopsida</taxon>
        <taxon>Liliopsida</taxon>
        <taxon>Araceae</taxon>
        <taxon>Aroideae</taxon>
        <taxon>Colocasieae</taxon>
        <taxon>Colocasia</taxon>
    </lineage>
</organism>
<accession>A0A843XI35</accession>
<dbReference type="Pfam" id="PF01373">
    <property type="entry name" value="Glyco_hydro_14"/>
    <property type="match status" value="1"/>
</dbReference>
<dbReference type="GO" id="GO:0000272">
    <property type="term" value="P:polysaccharide catabolic process"/>
    <property type="evidence" value="ECO:0007669"/>
    <property type="project" value="UniProtKB-KW"/>
</dbReference>
<feature type="active site" description="Proton acceptor" evidence="4">
    <location>
        <position position="455"/>
    </location>
</feature>
<dbReference type="EC" id="3.2.1.2" evidence="5"/>
<dbReference type="SUPFAM" id="SSF51445">
    <property type="entry name" value="(Trans)glycosidases"/>
    <property type="match status" value="1"/>
</dbReference>
<dbReference type="OrthoDB" id="1660156at2759"/>
<feature type="active site" description="Proton donor" evidence="4">
    <location>
        <position position="257"/>
    </location>
</feature>
<keyword evidence="5" id="KW-0326">Glycosidase</keyword>
<dbReference type="InterPro" id="IPR001554">
    <property type="entry name" value="Glyco_hydro_14"/>
</dbReference>
<evidence type="ECO:0000256" key="2">
    <source>
        <dbReference type="ARBA" id="ARBA00023277"/>
    </source>
</evidence>
<comment type="similarity">
    <text evidence="1 5">Belongs to the glycosyl hydrolase 14 family.</text>
</comment>
<comment type="catalytic activity">
    <reaction evidence="5">
        <text>Hydrolysis of (1-&gt;4)-alpha-D-glucosidic linkages in polysaccharides so as to remove successive maltose units from the non-reducing ends of the chains.</text>
        <dbReference type="EC" id="3.2.1.2"/>
    </reaction>
</comment>
<comment type="caution">
    <text evidence="7">The sequence shown here is derived from an EMBL/GenBank/DDBJ whole genome shotgun (WGS) entry which is preliminary data.</text>
</comment>
<dbReference type="EMBL" id="NMUH01008774">
    <property type="protein sequence ID" value="MQM19244.1"/>
    <property type="molecule type" value="Genomic_DNA"/>
</dbReference>